<keyword evidence="3" id="KW-0255">Endonuclease</keyword>
<dbReference type="EMBL" id="FOKV01000003">
    <property type="protein sequence ID" value="SFC33272.1"/>
    <property type="molecule type" value="Genomic_DNA"/>
</dbReference>
<dbReference type="GO" id="GO:0004527">
    <property type="term" value="F:exonuclease activity"/>
    <property type="evidence" value="ECO:0007669"/>
    <property type="project" value="UniProtKB-KW"/>
</dbReference>
<feature type="transmembrane region" description="Helical" evidence="1">
    <location>
        <begin position="36"/>
        <end position="56"/>
    </location>
</feature>
<gene>
    <name evidence="3" type="ORF">SAMN04487907_103367</name>
</gene>
<evidence type="ECO:0000313" key="4">
    <source>
        <dbReference type="Proteomes" id="UP000199438"/>
    </source>
</evidence>
<dbReference type="AlphaFoldDB" id="A0A1I1IC38"/>
<evidence type="ECO:0000256" key="1">
    <source>
        <dbReference type="SAM" id="Phobius"/>
    </source>
</evidence>
<dbReference type="Gene3D" id="3.60.10.10">
    <property type="entry name" value="Endonuclease/exonuclease/phosphatase"/>
    <property type="match status" value="1"/>
</dbReference>
<dbReference type="Proteomes" id="UP000199438">
    <property type="component" value="Unassembled WGS sequence"/>
</dbReference>
<name>A0A1I1IC38_9FLAO</name>
<dbReference type="OrthoDB" id="9796594at2"/>
<feature type="transmembrane region" description="Helical" evidence="1">
    <location>
        <begin position="62"/>
        <end position="87"/>
    </location>
</feature>
<keyword evidence="3" id="KW-0378">Hydrolase</keyword>
<evidence type="ECO:0000313" key="3">
    <source>
        <dbReference type="EMBL" id="SFC33272.1"/>
    </source>
</evidence>
<evidence type="ECO:0000259" key="2">
    <source>
        <dbReference type="Pfam" id="PF03372"/>
    </source>
</evidence>
<reference evidence="4" key="1">
    <citation type="submission" date="2016-10" db="EMBL/GenBank/DDBJ databases">
        <authorList>
            <person name="Varghese N."/>
            <person name="Submissions S."/>
        </authorList>
    </citation>
    <scope>NUCLEOTIDE SEQUENCE [LARGE SCALE GENOMIC DNA]</scope>
    <source>
        <strain evidence="4">DSM 24499</strain>
    </source>
</reference>
<sequence length="365" mass="42618">MDTAEIIVLCLNFIFLIPTLASITRFDQWWVRGFDFPRIQISVCIVITLILCAFFYDFSETWHYVATVLLFLSLIYQAIKIFPYTVLSKKQVIKFKGKAEDATISILVSNVLTPNKHPEKLVALVKKRQPDILLTLESDKRWEKELEVIEDDYKYTVKVPLDNLYGMHLYSKLELIDADVHYLVQEDIPSIHGYVKLRNGTKLKMHCLHPMPPSPTESYTSTNRDAEILMLGRDLSPEDRKVLVFGDLNDVAWSRTTKLFQQMSGLMDPRIGRGFFNTFHAGYRLFRWPLDHVFHSKDFTLIEIAREKSIGSDHFPMYIKLNYDPRATAVQEELELEREDELWAKEKIEEAQPLEKSINIPKKIR</sequence>
<accession>A0A1I1IC38</accession>
<protein>
    <submittedName>
        <fullName evidence="3">Uncharacterized conserved protein YafD, endonuclease/exonuclease/phosphatase (EEP) superfamily</fullName>
    </submittedName>
</protein>
<keyword evidence="1" id="KW-1133">Transmembrane helix</keyword>
<keyword evidence="4" id="KW-1185">Reference proteome</keyword>
<feature type="domain" description="Endonuclease/exonuclease/phosphatase" evidence="2">
    <location>
        <begin position="110"/>
        <end position="314"/>
    </location>
</feature>
<keyword evidence="1" id="KW-0812">Transmembrane</keyword>
<dbReference type="InterPro" id="IPR036691">
    <property type="entry name" value="Endo/exonu/phosph_ase_sf"/>
</dbReference>
<dbReference type="GO" id="GO:0004519">
    <property type="term" value="F:endonuclease activity"/>
    <property type="evidence" value="ECO:0007669"/>
    <property type="project" value="UniProtKB-KW"/>
</dbReference>
<feature type="transmembrane region" description="Helical" evidence="1">
    <location>
        <begin position="6"/>
        <end position="24"/>
    </location>
</feature>
<dbReference type="InterPro" id="IPR005135">
    <property type="entry name" value="Endo/exonuclease/phosphatase"/>
</dbReference>
<dbReference type="STRING" id="1334022.SAMN04487907_103367"/>
<keyword evidence="1" id="KW-0472">Membrane</keyword>
<keyword evidence="3" id="KW-0540">Nuclease</keyword>
<keyword evidence="3" id="KW-0269">Exonuclease</keyword>
<dbReference type="RefSeq" id="WP_092542226.1">
    <property type="nucleotide sequence ID" value="NZ_FOKV01000003.1"/>
</dbReference>
<organism evidence="3 4">
    <name type="scientific">Zunongwangia mangrovi</name>
    <dbReference type="NCBI Taxonomy" id="1334022"/>
    <lineage>
        <taxon>Bacteria</taxon>
        <taxon>Pseudomonadati</taxon>
        <taxon>Bacteroidota</taxon>
        <taxon>Flavobacteriia</taxon>
        <taxon>Flavobacteriales</taxon>
        <taxon>Flavobacteriaceae</taxon>
        <taxon>Zunongwangia</taxon>
    </lineage>
</organism>
<dbReference type="SUPFAM" id="SSF56219">
    <property type="entry name" value="DNase I-like"/>
    <property type="match status" value="1"/>
</dbReference>
<dbReference type="Pfam" id="PF03372">
    <property type="entry name" value="Exo_endo_phos"/>
    <property type="match status" value="1"/>
</dbReference>
<proteinExistence type="predicted"/>